<reference evidence="5 6" key="1">
    <citation type="submission" date="2021-06" db="EMBL/GenBank/DDBJ databases">
        <title>A haploid diamondback moth (Plutella xylostella L.) genome assembly resolves 31 chromosomes and identifies a diamide resistance mutation.</title>
        <authorList>
            <person name="Ward C.M."/>
            <person name="Perry K.D."/>
            <person name="Baker G."/>
            <person name="Powis K."/>
            <person name="Heckel D.G."/>
            <person name="Baxter S.W."/>
        </authorList>
    </citation>
    <scope>NUCLEOTIDE SEQUENCE [LARGE SCALE GENOMIC DNA]</scope>
    <source>
        <strain evidence="5 6">LV</strain>
        <tissue evidence="5">Single pupa</tissue>
    </source>
</reference>
<keyword evidence="1" id="KW-0479">Metal-binding</keyword>
<keyword evidence="2" id="KW-0863">Zinc-finger</keyword>
<keyword evidence="3" id="KW-0862">Zinc</keyword>
<evidence type="ECO:0000259" key="4">
    <source>
        <dbReference type="Pfam" id="PF04500"/>
    </source>
</evidence>
<dbReference type="Pfam" id="PF04500">
    <property type="entry name" value="FLYWCH"/>
    <property type="match status" value="1"/>
</dbReference>
<evidence type="ECO:0000256" key="2">
    <source>
        <dbReference type="ARBA" id="ARBA00022771"/>
    </source>
</evidence>
<comment type="caution">
    <text evidence="5">The sequence shown here is derived from an EMBL/GenBank/DDBJ whole genome shotgun (WGS) entry which is preliminary data.</text>
</comment>
<evidence type="ECO:0000313" key="6">
    <source>
        <dbReference type="Proteomes" id="UP000823941"/>
    </source>
</evidence>
<dbReference type="InterPro" id="IPR007588">
    <property type="entry name" value="Znf_FLYWCH"/>
</dbReference>
<gene>
    <name evidence="5" type="ORF">JYU34_004403</name>
</gene>
<proteinExistence type="predicted"/>
<sequence length="51" mass="6113">MIRIGHYKFSAHRVRDLKVRWCCSSHMSKGCRACLYTYDDQIIKMNNDHSH</sequence>
<protein>
    <recommendedName>
        <fullName evidence="4">FLYWCH-type domain-containing protein</fullName>
    </recommendedName>
</protein>
<dbReference type="Gene3D" id="2.20.25.240">
    <property type="match status" value="1"/>
</dbReference>
<accession>A0ABQ7QXW7</accession>
<evidence type="ECO:0000256" key="1">
    <source>
        <dbReference type="ARBA" id="ARBA00022723"/>
    </source>
</evidence>
<organism evidence="5 6">
    <name type="scientific">Plutella xylostella</name>
    <name type="common">Diamondback moth</name>
    <name type="synonym">Plutella maculipennis</name>
    <dbReference type="NCBI Taxonomy" id="51655"/>
    <lineage>
        <taxon>Eukaryota</taxon>
        <taxon>Metazoa</taxon>
        <taxon>Ecdysozoa</taxon>
        <taxon>Arthropoda</taxon>
        <taxon>Hexapoda</taxon>
        <taxon>Insecta</taxon>
        <taxon>Pterygota</taxon>
        <taxon>Neoptera</taxon>
        <taxon>Endopterygota</taxon>
        <taxon>Lepidoptera</taxon>
        <taxon>Glossata</taxon>
        <taxon>Ditrysia</taxon>
        <taxon>Yponomeutoidea</taxon>
        <taxon>Plutellidae</taxon>
        <taxon>Plutella</taxon>
    </lineage>
</organism>
<dbReference type="EMBL" id="JAHIBW010000006">
    <property type="protein sequence ID" value="KAG7309889.1"/>
    <property type="molecule type" value="Genomic_DNA"/>
</dbReference>
<evidence type="ECO:0000256" key="3">
    <source>
        <dbReference type="ARBA" id="ARBA00022833"/>
    </source>
</evidence>
<name>A0ABQ7QXW7_PLUXY</name>
<keyword evidence="6" id="KW-1185">Reference proteome</keyword>
<dbReference type="Proteomes" id="UP000823941">
    <property type="component" value="Chromosome 6"/>
</dbReference>
<evidence type="ECO:0000313" key="5">
    <source>
        <dbReference type="EMBL" id="KAG7309889.1"/>
    </source>
</evidence>
<feature type="domain" description="FLYWCH-type" evidence="4">
    <location>
        <begin position="4"/>
        <end position="51"/>
    </location>
</feature>